<feature type="domain" description="Heterokaryon incompatibility" evidence="2">
    <location>
        <begin position="99"/>
        <end position="281"/>
    </location>
</feature>
<dbReference type="InterPro" id="IPR052895">
    <property type="entry name" value="HetReg/Transcr_Mod"/>
</dbReference>
<dbReference type="Proteomes" id="UP000280685">
    <property type="component" value="Chromosome 4"/>
</dbReference>
<evidence type="ECO:0000256" key="1">
    <source>
        <dbReference type="SAM" id="MobiDB-lite"/>
    </source>
</evidence>
<dbReference type="Pfam" id="PF06985">
    <property type="entry name" value="HET"/>
    <property type="match status" value="1"/>
</dbReference>
<name>A0ABY6S8E2_PODCO</name>
<feature type="compositionally biased region" description="Basic and acidic residues" evidence="1">
    <location>
        <begin position="1048"/>
        <end position="1058"/>
    </location>
</feature>
<feature type="compositionally biased region" description="Polar residues" evidence="1">
    <location>
        <begin position="59"/>
        <end position="75"/>
    </location>
</feature>
<sequence length="1085" mass="122033">MQVRKLKTIVKTLQAFNYHTASKLEKPETDFRLLELYPASASLPSNSRPSTAEPPDNASKPQHGNSPKSNNTMPSKDTPPPLLCRLFTTPLTNPSTTPFKALSYVWGSDATPHSINVISTLPNGTTTTLSLRITSSLHTALLHLRDPDVPITIWIDQLCIDQSNPAEKSAQVSLMGKIYSAASQVLVWLGPASHNSDSVMQLWAAVGQEVRDMGIERYYTKEGWPLLHDIMSNTDPSDPETRQYQALLQKHAPDFAAQIRDGSIKSWFERPWFTRAWVTQEFCLCPDTVFVCGDQKLDVDLVMLAGQILSYSTLLLVRPPYSLTVEELSSLDDPTADFFSCRKRRRGYETKTGDAKGDTLFVLLKKMFVGRETYAKVWRDRVYSLLGLAVNAEALGIRPDYGDLWGEEKTVEIMTDVARRMITNDYSERVDVLCYSRFPKEVPGLPSWVPDWKTNTVKSYYQVQEVVDPHYFAACGEGNLEVQVVPSWSTRVLGLGGFWVDTVDMLPPGDGKEVWSDVHRWDGPRLMGYLRQVEALLEAAISRPSNPYGSDERRLEALWRVPIADTWDDRSTGVRASRELKVDVQFRQVVEAMLYDIWMKTTTAEPAEAQRIMDEFNWDERMRKDKLGAKYRQFMLSGGGNKKPFLTTKGYVGMGPPDMEVGDVVVVFCGGRIPFVVRQLPAKEDGRKTFSFVGEAFCDGIMDGEAAMEENRGDFFLEGPAAKKYNAAEISAGHPDSPRISPTFPQSTLSELHQIWKFGTPLRRTTRQLFFVWNSSMMMGMMAVDSWMMAASFLASTTSALGPNVPETEKRLPGKPAPMPNWKWPNPFQSSRAAKYEATCQVQRSFKAEEFKLDDLAQNPPLGLLPWRDALKDVFAEREYPGGWDGIDNHGYDRNILKMDYETVPLKVREWIEEQERKELPGQGLFALFARPAPGTRVFKQVPVPKEPTPEFREKDDRRVLIFAPGAIYENLPLWLGEDSGCDDEMLDLAKYSGQAKDGGVIGYPIYHSKPQRSKGERDIEFSLLAQVVKLKEGETEEVAESSSQAEAEAKTEAEKPAVTEVVKEAVKEATEAVKEATEAVKDEL</sequence>
<dbReference type="PANTHER" id="PTHR24148">
    <property type="entry name" value="ANKYRIN REPEAT DOMAIN-CONTAINING PROTEIN 39 HOMOLOG-RELATED"/>
    <property type="match status" value="1"/>
</dbReference>
<dbReference type="InterPro" id="IPR010730">
    <property type="entry name" value="HET"/>
</dbReference>
<gene>
    <name evidence="3" type="ORF">PODCO_401050</name>
</gene>
<keyword evidence="4" id="KW-1185">Reference proteome</keyword>
<dbReference type="Pfam" id="PF26639">
    <property type="entry name" value="Het-6_barrel"/>
    <property type="match status" value="1"/>
</dbReference>
<proteinExistence type="predicted"/>
<accession>A0ABY6S8E2</accession>
<dbReference type="PANTHER" id="PTHR24148:SF73">
    <property type="entry name" value="HET DOMAIN PROTEIN (AFU_ORTHOLOGUE AFUA_8G01020)"/>
    <property type="match status" value="1"/>
</dbReference>
<organism evidence="3 4">
    <name type="scientific">Podospora comata</name>
    <dbReference type="NCBI Taxonomy" id="48703"/>
    <lineage>
        <taxon>Eukaryota</taxon>
        <taxon>Fungi</taxon>
        <taxon>Dikarya</taxon>
        <taxon>Ascomycota</taxon>
        <taxon>Pezizomycotina</taxon>
        <taxon>Sordariomycetes</taxon>
        <taxon>Sordariomycetidae</taxon>
        <taxon>Sordariales</taxon>
        <taxon>Podosporaceae</taxon>
        <taxon>Podospora</taxon>
    </lineage>
</organism>
<dbReference type="EMBL" id="LR026967">
    <property type="protein sequence ID" value="VBB79468.1"/>
    <property type="molecule type" value="Genomic_DNA"/>
</dbReference>
<evidence type="ECO:0000259" key="2">
    <source>
        <dbReference type="Pfam" id="PF06985"/>
    </source>
</evidence>
<feature type="region of interest" description="Disordered" evidence="1">
    <location>
        <begin position="1035"/>
        <end position="1058"/>
    </location>
</feature>
<reference evidence="3" key="1">
    <citation type="submission" date="2018-02" db="EMBL/GenBank/DDBJ databases">
        <authorList>
            <person name="Silar P."/>
        </authorList>
    </citation>
    <scope>NUCLEOTIDE SEQUENCE [LARGE SCALE GENOMIC DNA]</scope>
    <source>
        <strain evidence="3">T</strain>
    </source>
</reference>
<evidence type="ECO:0000313" key="3">
    <source>
        <dbReference type="EMBL" id="VBB79468.1"/>
    </source>
</evidence>
<evidence type="ECO:0000313" key="4">
    <source>
        <dbReference type="Proteomes" id="UP000280685"/>
    </source>
</evidence>
<feature type="region of interest" description="Disordered" evidence="1">
    <location>
        <begin position="42"/>
        <end position="84"/>
    </location>
</feature>
<protein>
    <submittedName>
        <fullName evidence="3">Heterokaryon incompatibility protein</fullName>
    </submittedName>
</protein>